<gene>
    <name evidence="2" type="ORF">GCM10022263_14550</name>
</gene>
<keyword evidence="3" id="KW-1185">Reference proteome</keyword>
<dbReference type="InterPro" id="IPR011251">
    <property type="entry name" value="Luciferase-like_dom"/>
</dbReference>
<protein>
    <submittedName>
        <fullName evidence="2">TIGR03560 family F420-dependent LLM class oxidoreductase</fullName>
    </submittedName>
</protein>
<dbReference type="Pfam" id="PF00296">
    <property type="entry name" value="Bac_luciferase"/>
    <property type="match status" value="1"/>
</dbReference>
<sequence>MDLGIHYASFSHPDGDRRLAARLAGTAQVADQGGIALFTVMDHYFQMEMSGGPGEPMLEGYTTLGFLAGRTERIGLGLLVTGVTYRHPGLLAKVVTTLDVLSGGRAWLGIGAAWYEREHLGLGVPYPPVAERFERLEETLRICRQMWSDDDGPFEGSHYRLAETICVPPPVQGRIPVLVGGSGERKTLRLVAKYADACNLFTGEGVEGVAAKLDVLRRHCDDVGRDYEQIRKTILWFGDPVAEPDRFAREMEEYAGIGISLAALMPPPGDPERWATALVEQAVPRVATAPGGRLEP</sequence>
<dbReference type="RefSeq" id="WP_218236717.1">
    <property type="nucleotide sequence ID" value="NZ_BAABBB010000008.1"/>
</dbReference>
<evidence type="ECO:0000259" key="1">
    <source>
        <dbReference type="Pfam" id="PF00296"/>
    </source>
</evidence>
<organism evidence="2 3">
    <name type="scientific">Nocardioides daeguensis</name>
    <dbReference type="NCBI Taxonomy" id="908359"/>
    <lineage>
        <taxon>Bacteria</taxon>
        <taxon>Bacillati</taxon>
        <taxon>Actinomycetota</taxon>
        <taxon>Actinomycetes</taxon>
        <taxon>Propionibacteriales</taxon>
        <taxon>Nocardioidaceae</taxon>
        <taxon>Nocardioides</taxon>
    </lineage>
</organism>
<dbReference type="InterPro" id="IPR019952">
    <property type="entry name" value="F420_OxRdatse_Rv1855c_pred"/>
</dbReference>
<dbReference type="NCBIfam" id="TIGR03560">
    <property type="entry name" value="F420_Rv1855c"/>
    <property type="match status" value="1"/>
</dbReference>
<reference evidence="3" key="1">
    <citation type="journal article" date="2019" name="Int. J. Syst. Evol. Microbiol.">
        <title>The Global Catalogue of Microorganisms (GCM) 10K type strain sequencing project: providing services to taxonomists for standard genome sequencing and annotation.</title>
        <authorList>
            <consortium name="The Broad Institute Genomics Platform"/>
            <consortium name="The Broad Institute Genome Sequencing Center for Infectious Disease"/>
            <person name="Wu L."/>
            <person name="Ma J."/>
        </authorList>
    </citation>
    <scope>NUCLEOTIDE SEQUENCE [LARGE SCALE GENOMIC DNA]</scope>
    <source>
        <strain evidence="3">JCM 17460</strain>
    </source>
</reference>
<dbReference type="Proteomes" id="UP001500301">
    <property type="component" value="Unassembled WGS sequence"/>
</dbReference>
<dbReference type="InterPro" id="IPR050172">
    <property type="entry name" value="SsuD_RutA_monooxygenase"/>
</dbReference>
<dbReference type="PANTHER" id="PTHR42847:SF8">
    <property type="entry name" value="CONSERVED PROTEIN"/>
    <property type="match status" value="1"/>
</dbReference>
<comment type="caution">
    <text evidence="2">The sequence shown here is derived from an EMBL/GenBank/DDBJ whole genome shotgun (WGS) entry which is preliminary data.</text>
</comment>
<accession>A0ABP6V6B8</accession>
<evidence type="ECO:0000313" key="3">
    <source>
        <dbReference type="Proteomes" id="UP001500301"/>
    </source>
</evidence>
<evidence type="ECO:0000313" key="2">
    <source>
        <dbReference type="EMBL" id="GAA3526972.1"/>
    </source>
</evidence>
<dbReference type="EMBL" id="BAABBB010000008">
    <property type="protein sequence ID" value="GAA3526972.1"/>
    <property type="molecule type" value="Genomic_DNA"/>
</dbReference>
<proteinExistence type="predicted"/>
<name>A0ABP6V6B8_9ACTN</name>
<dbReference type="PANTHER" id="PTHR42847">
    <property type="entry name" value="ALKANESULFONATE MONOOXYGENASE"/>
    <property type="match status" value="1"/>
</dbReference>
<feature type="domain" description="Luciferase-like" evidence="1">
    <location>
        <begin position="20"/>
        <end position="234"/>
    </location>
</feature>